<dbReference type="SUPFAM" id="SSF57662">
    <property type="entry name" value="Ferredoxin thioredoxin reductase (FTR), catalytic beta chain"/>
    <property type="match status" value="1"/>
</dbReference>
<organism evidence="1">
    <name type="scientific">marine metagenome</name>
    <dbReference type="NCBI Taxonomy" id="408172"/>
    <lineage>
        <taxon>unclassified sequences</taxon>
        <taxon>metagenomes</taxon>
        <taxon>ecological metagenomes</taxon>
    </lineage>
</organism>
<dbReference type="Pfam" id="PF02943">
    <property type="entry name" value="FeThRed_B"/>
    <property type="match status" value="1"/>
</dbReference>
<feature type="non-terminal residue" evidence="1">
    <location>
        <position position="1"/>
    </location>
</feature>
<protein>
    <submittedName>
        <fullName evidence="1">Uncharacterized protein</fullName>
    </submittedName>
</protein>
<dbReference type="Gene3D" id="3.90.460.10">
    <property type="entry name" value="Ferredoxin thioredoxin reductase catalytic beta subunit"/>
    <property type="match status" value="1"/>
</dbReference>
<reference evidence="1" key="1">
    <citation type="submission" date="2018-05" db="EMBL/GenBank/DDBJ databases">
        <authorList>
            <person name="Lanie J.A."/>
            <person name="Ng W.-L."/>
            <person name="Kazmierczak K.M."/>
            <person name="Andrzejewski T.M."/>
            <person name="Davidsen T.M."/>
            <person name="Wayne K.J."/>
            <person name="Tettelin H."/>
            <person name="Glass J.I."/>
            <person name="Rusch D."/>
            <person name="Podicherti R."/>
            <person name="Tsui H.-C.T."/>
            <person name="Winkler M.E."/>
        </authorList>
    </citation>
    <scope>NUCLEOTIDE SEQUENCE</scope>
</reference>
<proteinExistence type="predicted"/>
<dbReference type="InterPro" id="IPR004209">
    <property type="entry name" value="FTR_bsu"/>
</dbReference>
<evidence type="ECO:0000313" key="1">
    <source>
        <dbReference type="EMBL" id="SVA21748.1"/>
    </source>
</evidence>
<sequence length="48" mass="5665">EALASAQKFSERYVDRGPYEFFPEKEVVQEVQKGLAENHRLEGYRYCP</sequence>
<name>A0A381U285_9ZZZZ</name>
<dbReference type="InterPro" id="IPR036644">
    <property type="entry name" value="FTR_bsu_sf"/>
</dbReference>
<gene>
    <name evidence="1" type="ORF">METZ01_LOCUS74602</name>
</gene>
<dbReference type="GO" id="GO:0016730">
    <property type="term" value="F:oxidoreductase activity, acting on iron-sulfur proteins as donors"/>
    <property type="evidence" value="ECO:0007669"/>
    <property type="project" value="InterPro"/>
</dbReference>
<dbReference type="EMBL" id="UINC01005505">
    <property type="protein sequence ID" value="SVA21748.1"/>
    <property type="molecule type" value="Genomic_DNA"/>
</dbReference>
<dbReference type="AlphaFoldDB" id="A0A381U285"/>
<accession>A0A381U285</accession>